<dbReference type="AlphaFoldDB" id="A0A421B9R0"/>
<dbReference type="RefSeq" id="WP_147459907.1">
    <property type="nucleotide sequence ID" value="NZ_RCDD01000001.1"/>
</dbReference>
<organism evidence="2 3">
    <name type="scientific">Actinokineospora cianjurensis</name>
    <dbReference type="NCBI Taxonomy" id="585224"/>
    <lineage>
        <taxon>Bacteria</taxon>
        <taxon>Bacillati</taxon>
        <taxon>Actinomycetota</taxon>
        <taxon>Actinomycetes</taxon>
        <taxon>Pseudonocardiales</taxon>
        <taxon>Pseudonocardiaceae</taxon>
        <taxon>Actinokineospora</taxon>
    </lineage>
</organism>
<dbReference type="EMBL" id="RCDD01000001">
    <property type="protein sequence ID" value="RLK61069.1"/>
    <property type="molecule type" value="Genomic_DNA"/>
</dbReference>
<sequence length="72" mass="8558">MTEILLVALALCLGAVAVFHRVWRYFQARLTERENQHRLELQRLMDDKRNLMDQLTELRHITLALAAKDNKR</sequence>
<keyword evidence="3" id="KW-1185">Reference proteome</keyword>
<comment type="caution">
    <text evidence="2">The sequence shown here is derived from an EMBL/GenBank/DDBJ whole genome shotgun (WGS) entry which is preliminary data.</text>
</comment>
<protein>
    <submittedName>
        <fullName evidence="2">Uncharacterized protein</fullName>
    </submittedName>
</protein>
<gene>
    <name evidence="2" type="ORF">CLV68_1584</name>
</gene>
<evidence type="ECO:0000313" key="2">
    <source>
        <dbReference type="EMBL" id="RLK61069.1"/>
    </source>
</evidence>
<evidence type="ECO:0000256" key="1">
    <source>
        <dbReference type="SAM" id="Coils"/>
    </source>
</evidence>
<reference evidence="2 3" key="1">
    <citation type="submission" date="2018-10" db="EMBL/GenBank/DDBJ databases">
        <title>Genomic Encyclopedia of Archaeal and Bacterial Type Strains, Phase II (KMG-II): from individual species to whole genera.</title>
        <authorList>
            <person name="Goeker M."/>
        </authorList>
    </citation>
    <scope>NUCLEOTIDE SEQUENCE [LARGE SCALE GENOMIC DNA]</scope>
    <source>
        <strain evidence="2 3">DSM 45657</strain>
    </source>
</reference>
<keyword evidence="1" id="KW-0175">Coiled coil</keyword>
<evidence type="ECO:0000313" key="3">
    <source>
        <dbReference type="Proteomes" id="UP000282454"/>
    </source>
</evidence>
<feature type="coiled-coil region" evidence="1">
    <location>
        <begin position="34"/>
        <end position="61"/>
    </location>
</feature>
<dbReference type="Proteomes" id="UP000282454">
    <property type="component" value="Unassembled WGS sequence"/>
</dbReference>
<accession>A0A421B9R0</accession>
<name>A0A421B9R0_9PSEU</name>
<proteinExistence type="predicted"/>